<evidence type="ECO:0000313" key="1">
    <source>
        <dbReference type="EMBL" id="TFD55531.1"/>
    </source>
</evidence>
<dbReference type="Proteomes" id="UP000297447">
    <property type="component" value="Unassembled WGS sequence"/>
</dbReference>
<protein>
    <submittedName>
        <fullName evidence="1">Uncharacterized protein</fullName>
    </submittedName>
</protein>
<name>A0A4R9AAX0_9MICO</name>
<organism evidence="1 2">
    <name type="scientific">Cryobacterium frigoriphilum</name>
    <dbReference type="NCBI Taxonomy" id="1259150"/>
    <lineage>
        <taxon>Bacteria</taxon>
        <taxon>Bacillati</taxon>
        <taxon>Actinomycetota</taxon>
        <taxon>Actinomycetes</taxon>
        <taxon>Micrococcales</taxon>
        <taxon>Microbacteriaceae</taxon>
        <taxon>Cryobacterium</taxon>
    </lineage>
</organism>
<comment type="caution">
    <text evidence="1">The sequence shown here is derived from an EMBL/GenBank/DDBJ whole genome shotgun (WGS) entry which is preliminary data.</text>
</comment>
<sequence length="61" mass="5459">MTISDGAADAVGVGVGVGVAVGVGVGLEVGSVTGLGAPGVGTPFDCTSVSERAAASVGAAK</sequence>
<dbReference type="AlphaFoldDB" id="A0A4R9AAX0"/>
<keyword evidence="2" id="KW-1185">Reference proteome</keyword>
<dbReference type="EMBL" id="SOHE01000006">
    <property type="protein sequence ID" value="TFD55531.1"/>
    <property type="molecule type" value="Genomic_DNA"/>
</dbReference>
<reference evidence="1 2" key="1">
    <citation type="submission" date="2019-03" db="EMBL/GenBank/DDBJ databases">
        <title>Genomics of glacier-inhabiting Cryobacterium strains.</title>
        <authorList>
            <person name="Liu Q."/>
            <person name="Xin Y.-H."/>
        </authorList>
    </citation>
    <scope>NUCLEOTIDE SEQUENCE [LARGE SCALE GENOMIC DNA]</scope>
    <source>
        <strain evidence="1 2">Hh14</strain>
    </source>
</reference>
<proteinExistence type="predicted"/>
<accession>A0A4R9AAX0</accession>
<gene>
    <name evidence="1" type="ORF">E3T55_00875</name>
</gene>
<evidence type="ECO:0000313" key="2">
    <source>
        <dbReference type="Proteomes" id="UP000297447"/>
    </source>
</evidence>